<dbReference type="RefSeq" id="WP_156656775.1">
    <property type="nucleotide sequence ID" value="NZ_CP022954.1"/>
</dbReference>
<name>A0AAP9HFE4_LACPA</name>
<dbReference type="Proteomes" id="UP000423274">
    <property type="component" value="Chromosome"/>
</dbReference>
<keyword evidence="3" id="KW-0732">Signal</keyword>
<accession>A0AAP9HFE4</accession>
<feature type="chain" id="PRO_5042824966" evidence="3">
    <location>
        <begin position="32"/>
        <end position="268"/>
    </location>
</feature>
<evidence type="ECO:0000313" key="5">
    <source>
        <dbReference type="EMBL" id="QGV17107.1"/>
    </source>
</evidence>
<feature type="compositionally biased region" description="Basic and acidic residues" evidence="1">
    <location>
        <begin position="255"/>
        <end position="268"/>
    </location>
</feature>
<keyword evidence="2" id="KW-0472">Membrane</keyword>
<dbReference type="Gene3D" id="2.60.40.10">
    <property type="entry name" value="Immunoglobulins"/>
    <property type="match status" value="1"/>
</dbReference>
<keyword evidence="2" id="KW-1133">Transmembrane helix</keyword>
<keyword evidence="2" id="KW-0812">Transmembrane</keyword>
<protein>
    <submittedName>
        <fullName evidence="5">Pilin minor subunit SpaB, LPXTG-anchored</fullName>
    </submittedName>
</protein>
<gene>
    <name evidence="5" type="ORF">LCAKO_0530</name>
</gene>
<dbReference type="InterPro" id="IPR032364">
    <property type="entry name" value="GramPos_pilinD1_N"/>
</dbReference>
<dbReference type="InterPro" id="IPR013783">
    <property type="entry name" value="Ig-like_fold"/>
</dbReference>
<sequence length="268" mass="29240">MTKSFRPLVILTFCLALLVSLATTTLQQTQAATVPTTVDVVLHKLLFKDTLPTQQANNGTTKPDFSQADVPLNGVTFTVYDVTADFWQLVSKNGGVIEAAQTTLSQDSYQPASSSLIAQVVTAGQGEAYFGDLPLRQGQHAAVYLFKETAAPKNIEASQNLVVVMSSNLQHGNQSRIDLFPKNKMVSRHTDVPKKVPKKTRQLLPQTGDTVAAWLSMLGLIIFATVLAFNIKNQKLISGRDKNEKDNCQESADINQHDPNDITDGSRV</sequence>
<dbReference type="EMBL" id="CP022954">
    <property type="protein sequence ID" value="QGV17107.1"/>
    <property type="molecule type" value="Genomic_DNA"/>
</dbReference>
<evidence type="ECO:0000313" key="6">
    <source>
        <dbReference type="Proteomes" id="UP000423274"/>
    </source>
</evidence>
<evidence type="ECO:0000256" key="2">
    <source>
        <dbReference type="SAM" id="Phobius"/>
    </source>
</evidence>
<feature type="region of interest" description="Disordered" evidence="1">
    <location>
        <begin position="241"/>
        <end position="268"/>
    </location>
</feature>
<proteinExistence type="predicted"/>
<dbReference type="NCBIfam" id="TIGR01167">
    <property type="entry name" value="LPXTG_anchor"/>
    <property type="match status" value="1"/>
</dbReference>
<organism evidence="5 6">
    <name type="scientific">Lacticaseibacillus paracasei subsp. paracasei</name>
    <dbReference type="NCBI Taxonomy" id="47714"/>
    <lineage>
        <taxon>Bacteria</taxon>
        <taxon>Bacillati</taxon>
        <taxon>Bacillota</taxon>
        <taxon>Bacilli</taxon>
        <taxon>Lactobacillales</taxon>
        <taxon>Lactobacillaceae</taxon>
        <taxon>Lacticaseibacillus</taxon>
    </lineage>
</organism>
<feature type="signal peptide" evidence="3">
    <location>
        <begin position="1"/>
        <end position="31"/>
    </location>
</feature>
<feature type="domain" description="Gram-positive pilin subunit D1 N-terminal" evidence="4">
    <location>
        <begin position="36"/>
        <end position="183"/>
    </location>
</feature>
<evidence type="ECO:0000256" key="3">
    <source>
        <dbReference type="SAM" id="SignalP"/>
    </source>
</evidence>
<dbReference type="Pfam" id="PF16555">
    <property type="entry name" value="GramPos_pilinD1"/>
    <property type="match status" value="1"/>
</dbReference>
<feature type="transmembrane region" description="Helical" evidence="2">
    <location>
        <begin position="211"/>
        <end position="231"/>
    </location>
</feature>
<evidence type="ECO:0000256" key="1">
    <source>
        <dbReference type="SAM" id="MobiDB-lite"/>
    </source>
</evidence>
<reference evidence="5 6" key="1">
    <citation type="submission" date="2017-08" db="EMBL/GenBank/DDBJ databases">
        <title>Genome sequence, comparative genomics and functional analysis of the highly adhesive Lactobacillus paracasei Kobulty strain.</title>
        <authorList>
            <person name="Koryszewska-Baginska A."/>
            <person name="Grynberg M."/>
            <person name="Aleksandrzak-Piekarczyk T."/>
        </authorList>
    </citation>
    <scope>NUCLEOTIDE SEQUENCE [LARGE SCALE GENOMIC DNA]</scope>
    <source>
        <strain evidence="5 6">IBB3423</strain>
    </source>
</reference>
<dbReference type="AlphaFoldDB" id="A0AAP9HFE4"/>
<evidence type="ECO:0000259" key="4">
    <source>
        <dbReference type="Pfam" id="PF16555"/>
    </source>
</evidence>